<reference evidence="4 5" key="1">
    <citation type="submission" date="2017-09" db="EMBL/GenBank/DDBJ databases">
        <title>Large-scale bioinformatics analysis of Bacillus genomes uncovers conserved roles of natural products in bacterial physiology.</title>
        <authorList>
            <consortium name="Agbiome Team Llc"/>
            <person name="Bleich R.M."/>
            <person name="Grubbs K.J."/>
            <person name="Santa Maria K.C."/>
            <person name="Allen S.E."/>
            <person name="Farag S."/>
            <person name="Shank E.A."/>
            <person name="Bowers A."/>
        </authorList>
    </citation>
    <scope>NUCLEOTIDE SEQUENCE [LARGE SCALE GENOMIC DNA]</scope>
    <source>
        <strain evidence="4 5">AFS092012</strain>
    </source>
</reference>
<dbReference type="GO" id="GO:0016747">
    <property type="term" value="F:acyltransferase activity, transferring groups other than amino-acyl groups"/>
    <property type="evidence" value="ECO:0007669"/>
    <property type="project" value="InterPro"/>
</dbReference>
<feature type="domain" description="N-acetyltransferase" evidence="3">
    <location>
        <begin position="5"/>
        <end position="163"/>
    </location>
</feature>
<sequence length="199" mass="23555">MEDFMEIRQYKQEDETGWVRCRTLSFLDTAYYDNVLREKEKYENPAIELVAVHDGEIVGLIDIEYELEEGTVCSKGIGLGGMIWHIAVHPDFRRQGIGNRLLYEAEKLAIKHQLNRLEAWTRDDMWVHQWYEKNGFLNTDSYLHVYMDEEKEVNGVLKSNTPNLFPIQAFAHYVGKDREDIQKQFKRVHECFCFVKTLN</sequence>
<dbReference type="CDD" id="cd04301">
    <property type="entry name" value="NAT_SF"/>
    <property type="match status" value="1"/>
</dbReference>
<evidence type="ECO:0000256" key="2">
    <source>
        <dbReference type="ARBA" id="ARBA00023315"/>
    </source>
</evidence>
<dbReference type="PROSITE" id="PS51186">
    <property type="entry name" value="GNAT"/>
    <property type="match status" value="1"/>
</dbReference>
<dbReference type="Proteomes" id="UP000221020">
    <property type="component" value="Unassembled WGS sequence"/>
</dbReference>
<name>A0AA91ZUM6_9BACI</name>
<dbReference type="InterPro" id="IPR016181">
    <property type="entry name" value="Acyl_CoA_acyltransferase"/>
</dbReference>
<evidence type="ECO:0000256" key="1">
    <source>
        <dbReference type="ARBA" id="ARBA00022679"/>
    </source>
</evidence>
<dbReference type="EMBL" id="NVOR01000008">
    <property type="protein sequence ID" value="PED84086.1"/>
    <property type="molecule type" value="Genomic_DNA"/>
</dbReference>
<proteinExistence type="predicted"/>
<dbReference type="Gene3D" id="3.40.630.30">
    <property type="match status" value="1"/>
</dbReference>
<evidence type="ECO:0000313" key="5">
    <source>
        <dbReference type="Proteomes" id="UP000221020"/>
    </source>
</evidence>
<gene>
    <name evidence="4" type="ORF">CON65_03040</name>
</gene>
<dbReference type="PANTHER" id="PTHR42919:SF8">
    <property type="entry name" value="N-ALPHA-ACETYLTRANSFERASE 50"/>
    <property type="match status" value="1"/>
</dbReference>
<keyword evidence="2" id="KW-0012">Acyltransferase</keyword>
<dbReference type="AlphaFoldDB" id="A0AA91ZUM6"/>
<comment type="caution">
    <text evidence="4">The sequence shown here is derived from an EMBL/GenBank/DDBJ whole genome shotgun (WGS) entry which is preliminary data.</text>
</comment>
<accession>A0AA91ZUM6</accession>
<dbReference type="PANTHER" id="PTHR42919">
    <property type="entry name" value="N-ALPHA-ACETYLTRANSFERASE"/>
    <property type="match status" value="1"/>
</dbReference>
<dbReference type="InterPro" id="IPR051556">
    <property type="entry name" value="N-term/lysine_N-AcTrnsfr"/>
</dbReference>
<organism evidence="4 5">
    <name type="scientific">Bacillus pseudomycoides</name>
    <dbReference type="NCBI Taxonomy" id="64104"/>
    <lineage>
        <taxon>Bacteria</taxon>
        <taxon>Bacillati</taxon>
        <taxon>Bacillota</taxon>
        <taxon>Bacilli</taxon>
        <taxon>Bacillales</taxon>
        <taxon>Bacillaceae</taxon>
        <taxon>Bacillus</taxon>
        <taxon>Bacillus cereus group</taxon>
    </lineage>
</organism>
<dbReference type="Pfam" id="PF00583">
    <property type="entry name" value="Acetyltransf_1"/>
    <property type="match status" value="1"/>
</dbReference>
<evidence type="ECO:0000259" key="3">
    <source>
        <dbReference type="PROSITE" id="PS51186"/>
    </source>
</evidence>
<keyword evidence="1" id="KW-0808">Transferase</keyword>
<protein>
    <submittedName>
        <fullName evidence="4">GNAT family N-acetyltransferase</fullName>
    </submittedName>
</protein>
<dbReference type="InterPro" id="IPR000182">
    <property type="entry name" value="GNAT_dom"/>
</dbReference>
<evidence type="ECO:0000313" key="4">
    <source>
        <dbReference type="EMBL" id="PED84086.1"/>
    </source>
</evidence>
<dbReference type="SUPFAM" id="SSF55729">
    <property type="entry name" value="Acyl-CoA N-acyltransferases (Nat)"/>
    <property type="match status" value="1"/>
</dbReference>